<feature type="chain" id="PRO_5043766844" evidence="9">
    <location>
        <begin position="26"/>
        <end position="253"/>
    </location>
</feature>
<sequence>MKRLRKKLSCLAVFCACVVAGIAQASVVIERTRVIFPGSEREVSVRLTNRGNAPAFVQTWLDKGDAEASPDKIDVPFSLTPTMSRLDPGKGQTLRLIYTKEPLAQDKETLFWLNVLQVPPKVKDDSADAHRLQLAFRIRIKVLFRPDGLAGEADEAPGRVTWEVIRGTGDHPYALKGTNPTAYFVNLGAVSVKSDGGRFSAGSGYIAPGDSHVFPIEKLTRQPGANAEVVYTSINDFGAGVEGARPMATEILP</sequence>
<evidence type="ECO:0000259" key="11">
    <source>
        <dbReference type="Pfam" id="PF02753"/>
    </source>
</evidence>
<dbReference type="PANTHER" id="PTHR30251:SF2">
    <property type="entry name" value="FIMBRIAL CHAPERONE YADV-RELATED"/>
    <property type="match status" value="1"/>
</dbReference>
<protein>
    <submittedName>
        <fullName evidence="12">Pilus assembly protein</fullName>
    </submittedName>
</protein>
<dbReference type="EMBL" id="LPDO01000090">
    <property type="protein sequence ID" value="KVT51274.1"/>
    <property type="molecule type" value="Genomic_DNA"/>
</dbReference>
<name>A0AAW3NGD9_9BURK</name>
<proteinExistence type="inferred from homology"/>
<dbReference type="Pfam" id="PF00345">
    <property type="entry name" value="PapD_N"/>
    <property type="match status" value="1"/>
</dbReference>
<comment type="subcellular location">
    <subcellularLocation>
        <location evidence="1 8">Periplasm</location>
    </subcellularLocation>
</comment>
<keyword evidence="5" id="KW-0574">Periplasm</keyword>
<evidence type="ECO:0000259" key="10">
    <source>
        <dbReference type="Pfam" id="PF00345"/>
    </source>
</evidence>
<dbReference type="PROSITE" id="PS00635">
    <property type="entry name" value="PILI_CHAPERONE"/>
    <property type="match status" value="1"/>
</dbReference>
<dbReference type="InterPro" id="IPR008962">
    <property type="entry name" value="PapD-like_sf"/>
</dbReference>
<dbReference type="InterPro" id="IPR013783">
    <property type="entry name" value="Ig-like_fold"/>
</dbReference>
<dbReference type="GO" id="GO:0071555">
    <property type="term" value="P:cell wall organization"/>
    <property type="evidence" value="ECO:0007669"/>
    <property type="project" value="InterPro"/>
</dbReference>
<dbReference type="InterPro" id="IPR018046">
    <property type="entry name" value="Pili_assmbl_chaperone_CS"/>
</dbReference>
<evidence type="ECO:0000313" key="12">
    <source>
        <dbReference type="EMBL" id="KVT51274.1"/>
    </source>
</evidence>
<evidence type="ECO:0000256" key="7">
    <source>
        <dbReference type="ARBA" id="ARBA00023319"/>
    </source>
</evidence>
<dbReference type="InterPro" id="IPR001829">
    <property type="entry name" value="Pili_assmbl_chaperone_bac"/>
</dbReference>
<dbReference type="SUPFAM" id="SSF49354">
    <property type="entry name" value="PapD-like"/>
    <property type="match status" value="1"/>
</dbReference>
<dbReference type="InterPro" id="IPR016147">
    <property type="entry name" value="Pili_assmbl_chaperone_N"/>
</dbReference>
<evidence type="ECO:0000313" key="13">
    <source>
        <dbReference type="Proteomes" id="UP000056732"/>
    </source>
</evidence>
<evidence type="ECO:0000256" key="2">
    <source>
        <dbReference type="ARBA" id="ARBA00007399"/>
    </source>
</evidence>
<evidence type="ECO:0000256" key="3">
    <source>
        <dbReference type="ARBA" id="ARBA00022558"/>
    </source>
</evidence>
<dbReference type="RefSeq" id="WP_059930364.1">
    <property type="nucleotide sequence ID" value="NZ_LPDO01000090.1"/>
</dbReference>
<feature type="domain" description="Pili assembly chaperone C-terminal" evidence="11">
    <location>
        <begin position="178"/>
        <end position="240"/>
    </location>
</feature>
<feature type="signal peptide" evidence="9">
    <location>
        <begin position="1"/>
        <end position="25"/>
    </location>
</feature>
<gene>
    <name evidence="12" type="ORF">WK53_08860</name>
</gene>
<evidence type="ECO:0000256" key="8">
    <source>
        <dbReference type="RuleBase" id="RU003918"/>
    </source>
</evidence>
<dbReference type="PRINTS" id="PR00969">
    <property type="entry name" value="CHAPERONPILI"/>
</dbReference>
<organism evidence="12 13">
    <name type="scientific">Burkholderia ubonensis</name>
    <dbReference type="NCBI Taxonomy" id="101571"/>
    <lineage>
        <taxon>Bacteria</taxon>
        <taxon>Pseudomonadati</taxon>
        <taxon>Pseudomonadota</taxon>
        <taxon>Betaproteobacteria</taxon>
        <taxon>Burkholderiales</taxon>
        <taxon>Burkholderiaceae</taxon>
        <taxon>Burkholderia</taxon>
        <taxon>Burkholderia cepacia complex</taxon>
    </lineage>
</organism>
<dbReference type="PANTHER" id="PTHR30251">
    <property type="entry name" value="PILUS ASSEMBLY CHAPERONE"/>
    <property type="match status" value="1"/>
</dbReference>
<dbReference type="GO" id="GO:0030288">
    <property type="term" value="C:outer membrane-bounded periplasmic space"/>
    <property type="evidence" value="ECO:0007669"/>
    <property type="project" value="InterPro"/>
</dbReference>
<dbReference type="SUPFAM" id="SSF49584">
    <property type="entry name" value="Periplasmic chaperone C-domain"/>
    <property type="match status" value="1"/>
</dbReference>
<evidence type="ECO:0000256" key="5">
    <source>
        <dbReference type="ARBA" id="ARBA00022764"/>
    </source>
</evidence>
<keyword evidence="4 9" id="KW-0732">Signal</keyword>
<evidence type="ECO:0000256" key="9">
    <source>
        <dbReference type="SAM" id="SignalP"/>
    </source>
</evidence>
<comment type="similarity">
    <text evidence="2 8">Belongs to the periplasmic pilus chaperone family.</text>
</comment>
<accession>A0AAW3NGD9</accession>
<dbReference type="InterPro" id="IPR016148">
    <property type="entry name" value="Pili_assmbl_chaperone_C"/>
</dbReference>
<reference evidence="12 13" key="1">
    <citation type="submission" date="2015-11" db="EMBL/GenBank/DDBJ databases">
        <title>Expanding the genomic diversity of Burkholderia species for the development of highly accurate diagnostics.</title>
        <authorList>
            <person name="Sahl J."/>
            <person name="Keim P."/>
            <person name="Wagner D."/>
        </authorList>
    </citation>
    <scope>NUCLEOTIDE SEQUENCE [LARGE SCALE GENOMIC DNA]</scope>
    <source>
        <strain evidence="12 13">MSMB1137WGS</strain>
    </source>
</reference>
<keyword evidence="3" id="KW-1029">Fimbrium biogenesis</keyword>
<dbReference type="InterPro" id="IPR050643">
    <property type="entry name" value="Periplasmic_pilus_chap"/>
</dbReference>
<dbReference type="AlphaFoldDB" id="A0AAW3NGD9"/>
<dbReference type="Gene3D" id="2.60.40.10">
    <property type="entry name" value="Immunoglobulins"/>
    <property type="match status" value="2"/>
</dbReference>
<comment type="caution">
    <text evidence="12">The sequence shown here is derived from an EMBL/GenBank/DDBJ whole genome shotgun (WGS) entry which is preliminary data.</text>
</comment>
<evidence type="ECO:0000256" key="4">
    <source>
        <dbReference type="ARBA" id="ARBA00022729"/>
    </source>
</evidence>
<keyword evidence="6 8" id="KW-0143">Chaperone</keyword>
<dbReference type="Pfam" id="PF02753">
    <property type="entry name" value="PapD_C"/>
    <property type="match status" value="1"/>
</dbReference>
<keyword evidence="7" id="KW-0393">Immunoglobulin domain</keyword>
<dbReference type="Proteomes" id="UP000056732">
    <property type="component" value="Unassembled WGS sequence"/>
</dbReference>
<dbReference type="InterPro" id="IPR036316">
    <property type="entry name" value="Pili_assmbl_chap_C_dom_sf"/>
</dbReference>
<evidence type="ECO:0000256" key="6">
    <source>
        <dbReference type="ARBA" id="ARBA00023186"/>
    </source>
</evidence>
<feature type="domain" description="Pili assembly chaperone N-terminal" evidence="10">
    <location>
        <begin position="26"/>
        <end position="149"/>
    </location>
</feature>
<evidence type="ECO:0000256" key="1">
    <source>
        <dbReference type="ARBA" id="ARBA00004418"/>
    </source>
</evidence>